<evidence type="ECO:0000256" key="1">
    <source>
        <dbReference type="ARBA" id="ARBA00023125"/>
    </source>
</evidence>
<dbReference type="InterPro" id="IPR013430">
    <property type="entry name" value="Toxin_antidote_HigA"/>
</dbReference>
<feature type="domain" description="HTH cro/C1-type" evidence="2">
    <location>
        <begin position="15"/>
        <end position="70"/>
    </location>
</feature>
<dbReference type="AlphaFoldDB" id="B4SA34"/>
<dbReference type="STRING" id="324925.Ppha_1480"/>
<gene>
    <name evidence="3" type="ordered locus">Ppha_1480</name>
</gene>
<dbReference type="SMART" id="SM00530">
    <property type="entry name" value="HTH_XRE"/>
    <property type="match status" value="1"/>
</dbReference>
<dbReference type="CDD" id="cd00093">
    <property type="entry name" value="HTH_XRE"/>
    <property type="match status" value="1"/>
</dbReference>
<organism evidence="3 4">
    <name type="scientific">Pelodictyon phaeoclathratiforme (strain DSM 5477 / BU-1)</name>
    <dbReference type="NCBI Taxonomy" id="324925"/>
    <lineage>
        <taxon>Bacteria</taxon>
        <taxon>Pseudomonadati</taxon>
        <taxon>Chlorobiota</taxon>
        <taxon>Chlorobiia</taxon>
        <taxon>Chlorobiales</taxon>
        <taxon>Chlorobiaceae</taxon>
        <taxon>Chlorobium/Pelodictyon group</taxon>
        <taxon>Pelodictyon</taxon>
    </lineage>
</organism>
<keyword evidence="4" id="KW-1185">Reference proteome</keyword>
<dbReference type="InterPro" id="IPR001387">
    <property type="entry name" value="Cro/C1-type_HTH"/>
</dbReference>
<dbReference type="KEGG" id="pph:Ppha_1480"/>
<evidence type="ECO:0000259" key="2">
    <source>
        <dbReference type="SMART" id="SM00530"/>
    </source>
</evidence>
<dbReference type="InterPro" id="IPR010982">
    <property type="entry name" value="Lambda_DNA-bd_dom_sf"/>
</dbReference>
<sequence>MVVKKFLPLHPGTVLLEEFLTPMNLSENRIAEDIHIPVWRINDIIAGKRCITAETALRLARYFSTPPQFWFGLQMDYDLKVALNNEGAKIEREIKAYDDSRS</sequence>
<proteinExistence type="predicted"/>
<evidence type="ECO:0000313" key="3">
    <source>
        <dbReference type="EMBL" id="ACF43730.1"/>
    </source>
</evidence>
<accession>B4SA34</accession>
<dbReference type="OrthoDB" id="3174593at2"/>
<dbReference type="HOGENOM" id="CLU_140230_5_1_10"/>
<dbReference type="Pfam" id="PF01381">
    <property type="entry name" value="HTH_3"/>
    <property type="match status" value="1"/>
</dbReference>
<dbReference type="SUPFAM" id="SSF47413">
    <property type="entry name" value="lambda repressor-like DNA-binding domains"/>
    <property type="match status" value="1"/>
</dbReference>
<dbReference type="Gene3D" id="1.10.260.40">
    <property type="entry name" value="lambda repressor-like DNA-binding domains"/>
    <property type="match status" value="1"/>
</dbReference>
<dbReference type="Proteomes" id="UP000002724">
    <property type="component" value="Chromosome"/>
</dbReference>
<dbReference type="RefSeq" id="WP_012508218.1">
    <property type="nucleotide sequence ID" value="NC_011060.1"/>
</dbReference>
<protein>
    <submittedName>
        <fullName evidence="3">Plasmid maintenance system antidote protein, XRE family</fullName>
    </submittedName>
</protein>
<dbReference type="PANTHER" id="PTHR36924:SF1">
    <property type="entry name" value="ANTITOXIN HIGA-1"/>
    <property type="match status" value="1"/>
</dbReference>
<dbReference type="EMBL" id="CP001110">
    <property type="protein sequence ID" value="ACF43730.1"/>
    <property type="molecule type" value="Genomic_DNA"/>
</dbReference>
<evidence type="ECO:0000313" key="4">
    <source>
        <dbReference type="Proteomes" id="UP000002724"/>
    </source>
</evidence>
<dbReference type="eggNOG" id="COG3093">
    <property type="taxonomic scope" value="Bacteria"/>
</dbReference>
<dbReference type="PANTHER" id="PTHR36924">
    <property type="entry name" value="ANTITOXIN HIGA-1"/>
    <property type="match status" value="1"/>
</dbReference>
<keyword evidence="1" id="KW-0238">DNA-binding</keyword>
<dbReference type="NCBIfam" id="TIGR02607">
    <property type="entry name" value="antidote_HigA"/>
    <property type="match status" value="1"/>
</dbReference>
<reference evidence="3 4" key="1">
    <citation type="submission" date="2008-06" db="EMBL/GenBank/DDBJ databases">
        <title>Complete sequence of Pelodictyon phaeoclathratiforme BU-1.</title>
        <authorList>
            <consortium name="US DOE Joint Genome Institute"/>
            <person name="Lucas S."/>
            <person name="Copeland A."/>
            <person name="Lapidus A."/>
            <person name="Glavina del Rio T."/>
            <person name="Dalin E."/>
            <person name="Tice H."/>
            <person name="Bruce D."/>
            <person name="Goodwin L."/>
            <person name="Pitluck S."/>
            <person name="Schmutz J."/>
            <person name="Larimer F."/>
            <person name="Land M."/>
            <person name="Hauser L."/>
            <person name="Kyrpides N."/>
            <person name="Mikhailova N."/>
            <person name="Liu Z."/>
            <person name="Li T."/>
            <person name="Zhao F."/>
            <person name="Overmann J."/>
            <person name="Bryant D.A."/>
            <person name="Richardson P."/>
        </authorList>
    </citation>
    <scope>NUCLEOTIDE SEQUENCE [LARGE SCALE GENOMIC DNA]</scope>
    <source>
        <strain evidence="4">DSM 5477 / BU-1</strain>
    </source>
</reference>
<name>B4SA34_PELPB</name>
<dbReference type="GO" id="GO:0003677">
    <property type="term" value="F:DNA binding"/>
    <property type="evidence" value="ECO:0007669"/>
    <property type="project" value="UniProtKB-KW"/>
</dbReference>